<evidence type="ECO:0000259" key="2">
    <source>
        <dbReference type="Pfam" id="PF01609"/>
    </source>
</evidence>
<keyword evidence="4" id="KW-1185">Reference proteome</keyword>
<evidence type="ECO:0000313" key="3">
    <source>
        <dbReference type="EMBL" id="PPQ33476.1"/>
    </source>
</evidence>
<name>A0A2S6NFT1_RHOGL</name>
<dbReference type="GO" id="GO:0006313">
    <property type="term" value="P:DNA transposition"/>
    <property type="evidence" value="ECO:0007669"/>
    <property type="project" value="InterPro"/>
</dbReference>
<sequence length="338" mass="37079">MRSTYQNLFVGSMSQSVRHRLQLAVELQVVHGRTTIGADHRPHQHRGPIMGTAVRPAKTSPGPWDAFADVDAFVDEVLVELAAMAKDGNRPIRSGPKPPLAGAALRKAIMAIWCVCFCGMQWRAIGQLCEIPFGTLYGLFARWNRLALWRRLLDRLRRNWHLACGDAPEPSAVVIDSRSCRSAPSCFDRGIDGGKKIRGVKIHVAVDKYGIPLAIDVSPANRHDTKGIVPVLRTLAAAGFDGAALGDLGYRGERLAEAAQALGISVEAIARGRDGRFVPAGICLAQPLPAVERHRRALEGTPHRFHCYRVHLHPLSAHAASRRRGTMHLTSTNRHSRQ</sequence>
<dbReference type="EMBL" id="NHRY01000144">
    <property type="protein sequence ID" value="PPQ33476.1"/>
    <property type="molecule type" value="Genomic_DNA"/>
</dbReference>
<protein>
    <recommendedName>
        <fullName evidence="2">Transposase IS4-like domain-containing protein</fullName>
    </recommendedName>
</protein>
<dbReference type="RefSeq" id="WP_104519499.1">
    <property type="nucleotide sequence ID" value="NZ_NHRY01000144.1"/>
</dbReference>
<comment type="caution">
    <text evidence="3">The sequence shown here is derived from an EMBL/GenBank/DDBJ whole genome shotgun (WGS) entry which is preliminary data.</text>
</comment>
<dbReference type="PANTHER" id="PTHR30007:SF0">
    <property type="entry name" value="TRANSPOSASE"/>
    <property type="match status" value="1"/>
</dbReference>
<proteinExistence type="predicted"/>
<evidence type="ECO:0000256" key="1">
    <source>
        <dbReference type="SAM" id="MobiDB-lite"/>
    </source>
</evidence>
<dbReference type="GO" id="GO:0003677">
    <property type="term" value="F:DNA binding"/>
    <property type="evidence" value="ECO:0007669"/>
    <property type="project" value="InterPro"/>
</dbReference>
<dbReference type="Pfam" id="PF01609">
    <property type="entry name" value="DDE_Tnp_1"/>
    <property type="match status" value="1"/>
</dbReference>
<evidence type="ECO:0000313" key="4">
    <source>
        <dbReference type="Proteomes" id="UP000239724"/>
    </source>
</evidence>
<dbReference type="GO" id="GO:0004803">
    <property type="term" value="F:transposase activity"/>
    <property type="evidence" value="ECO:0007669"/>
    <property type="project" value="InterPro"/>
</dbReference>
<dbReference type="InterPro" id="IPR002559">
    <property type="entry name" value="Transposase_11"/>
</dbReference>
<feature type="region of interest" description="Disordered" evidence="1">
    <location>
        <begin position="318"/>
        <end position="338"/>
    </location>
</feature>
<gene>
    <name evidence="3" type="ORF">CCS01_14180</name>
</gene>
<dbReference type="PANTHER" id="PTHR30007">
    <property type="entry name" value="PHP DOMAIN PROTEIN"/>
    <property type="match status" value="1"/>
</dbReference>
<feature type="compositionally biased region" description="Polar residues" evidence="1">
    <location>
        <begin position="328"/>
        <end position="338"/>
    </location>
</feature>
<accession>A0A2S6NFT1</accession>
<dbReference type="OrthoDB" id="7307051at2"/>
<dbReference type="AlphaFoldDB" id="A0A2S6NFT1"/>
<feature type="domain" description="Transposase IS4-like" evidence="2">
    <location>
        <begin position="169"/>
        <end position="265"/>
    </location>
</feature>
<dbReference type="Proteomes" id="UP000239724">
    <property type="component" value="Unassembled WGS sequence"/>
</dbReference>
<organism evidence="3 4">
    <name type="scientific">Rhodopila globiformis</name>
    <name type="common">Rhodopseudomonas globiformis</name>
    <dbReference type="NCBI Taxonomy" id="1071"/>
    <lineage>
        <taxon>Bacteria</taxon>
        <taxon>Pseudomonadati</taxon>
        <taxon>Pseudomonadota</taxon>
        <taxon>Alphaproteobacteria</taxon>
        <taxon>Acetobacterales</taxon>
        <taxon>Acetobacteraceae</taxon>
        <taxon>Rhodopila</taxon>
    </lineage>
</organism>
<reference evidence="3 4" key="1">
    <citation type="journal article" date="2018" name="Arch. Microbiol.">
        <title>New insights into the metabolic potential of the phototrophic purple bacterium Rhodopila globiformis DSM 161(T) from its draft genome sequence and evidence for a vanadium-dependent nitrogenase.</title>
        <authorList>
            <person name="Imhoff J.F."/>
            <person name="Rahn T."/>
            <person name="Kunzel S."/>
            <person name="Neulinger S.C."/>
        </authorList>
    </citation>
    <scope>NUCLEOTIDE SEQUENCE [LARGE SCALE GENOMIC DNA]</scope>
    <source>
        <strain evidence="3 4">DSM 161</strain>
    </source>
</reference>